<feature type="coiled-coil region" evidence="1">
    <location>
        <begin position="171"/>
        <end position="198"/>
    </location>
</feature>
<keyword evidence="3" id="KW-1185">Reference proteome</keyword>
<protein>
    <submittedName>
        <fullName evidence="2">Uncharacterized protein</fullName>
    </submittedName>
</protein>
<dbReference type="EMBL" id="JAGRRH010000015">
    <property type="protein sequence ID" value="KAG7356360.1"/>
    <property type="molecule type" value="Genomic_DNA"/>
</dbReference>
<reference evidence="2" key="1">
    <citation type="journal article" date="2021" name="Sci. Rep.">
        <title>Diploid genomic architecture of Nitzschia inconspicua, an elite biomass production diatom.</title>
        <authorList>
            <person name="Oliver A."/>
            <person name="Podell S."/>
            <person name="Pinowska A."/>
            <person name="Traller J.C."/>
            <person name="Smith S.R."/>
            <person name="McClure R."/>
            <person name="Beliaev A."/>
            <person name="Bohutskyi P."/>
            <person name="Hill E.A."/>
            <person name="Rabines A."/>
            <person name="Zheng H."/>
            <person name="Allen L.Z."/>
            <person name="Kuo A."/>
            <person name="Grigoriev I.V."/>
            <person name="Allen A.E."/>
            <person name="Hazlebeck D."/>
            <person name="Allen E.E."/>
        </authorList>
    </citation>
    <scope>NUCLEOTIDE SEQUENCE</scope>
    <source>
        <strain evidence="2">Hildebrandi</strain>
    </source>
</reference>
<keyword evidence="1" id="KW-0175">Coiled coil</keyword>
<organism evidence="2 3">
    <name type="scientific">Nitzschia inconspicua</name>
    <dbReference type="NCBI Taxonomy" id="303405"/>
    <lineage>
        <taxon>Eukaryota</taxon>
        <taxon>Sar</taxon>
        <taxon>Stramenopiles</taxon>
        <taxon>Ochrophyta</taxon>
        <taxon>Bacillariophyta</taxon>
        <taxon>Bacillariophyceae</taxon>
        <taxon>Bacillariophycidae</taxon>
        <taxon>Bacillariales</taxon>
        <taxon>Bacillariaceae</taxon>
        <taxon>Nitzschia</taxon>
    </lineage>
</organism>
<gene>
    <name evidence="2" type="ORF">IV203_001046</name>
</gene>
<evidence type="ECO:0000256" key="1">
    <source>
        <dbReference type="SAM" id="Coils"/>
    </source>
</evidence>
<proteinExistence type="predicted"/>
<dbReference type="Proteomes" id="UP000693970">
    <property type="component" value="Unassembled WGS sequence"/>
</dbReference>
<evidence type="ECO:0000313" key="2">
    <source>
        <dbReference type="EMBL" id="KAG7356360.1"/>
    </source>
</evidence>
<comment type="caution">
    <text evidence="2">The sequence shown here is derived from an EMBL/GenBank/DDBJ whole genome shotgun (WGS) entry which is preliminary data.</text>
</comment>
<reference evidence="2" key="2">
    <citation type="submission" date="2021-04" db="EMBL/GenBank/DDBJ databases">
        <authorList>
            <person name="Podell S."/>
        </authorList>
    </citation>
    <scope>NUCLEOTIDE SEQUENCE</scope>
    <source>
        <strain evidence="2">Hildebrandi</strain>
    </source>
</reference>
<accession>A0A9K3L649</accession>
<evidence type="ECO:0000313" key="3">
    <source>
        <dbReference type="Proteomes" id="UP000693970"/>
    </source>
</evidence>
<sequence>MLTISCLRRNNKNCTDISIKLACLLFVTLCAIQNQTRAMHTRRQNTTPYVPPAKRAGCGAAAASGTGSPSQTAAGKTSFLRPFGKENLTTRFETPREDGNVSAIPTNAFSSRTGINFNSKAELFASAPTPRGTQLQQMENQQQKKLHEDIYFLMAKVQQQDIEMGLLKERQERDAEDKKAMQRQIDDLQAEVEKVGKLRRSDRVAKNRNMTFGFGKK</sequence>
<dbReference type="AlphaFoldDB" id="A0A9K3L649"/>
<name>A0A9K3L649_9STRA</name>